<dbReference type="EMBL" id="CP145316">
    <property type="protein sequence ID" value="XAM18577.1"/>
    <property type="molecule type" value="Genomic_DNA"/>
</dbReference>
<dbReference type="Proteomes" id="UP001434737">
    <property type="component" value="Chromosome"/>
</dbReference>
<proteinExistence type="predicted"/>
<dbReference type="RefSeq" id="WP_343353897.1">
    <property type="nucleotide sequence ID" value="NZ_CP145316.1"/>
</dbReference>
<sequence length="77" mass="8817">MLGFLAKICTLLEKLISEKDLRLRLDSQSSKEIGEGIQAAFLQVIRANYNVKGLKIIAVKQLEKEEAKGSFRNYYKR</sequence>
<protein>
    <submittedName>
        <fullName evidence="1">Uncharacterized protein</fullName>
    </submittedName>
</protein>
<evidence type="ECO:0000313" key="1">
    <source>
        <dbReference type="EMBL" id="XAM18577.1"/>
    </source>
</evidence>
<evidence type="ECO:0000313" key="2">
    <source>
        <dbReference type="Proteomes" id="UP001434737"/>
    </source>
</evidence>
<accession>A0ABZ3F5Y3</accession>
<reference evidence="1 2" key="1">
    <citation type="submission" date="2024-02" db="EMBL/GenBank/DDBJ databases">
        <title>Genome and pathogenicity analysis of Helicobacter mastomyrinus isolated from mice.</title>
        <authorList>
            <person name="Zhu L."/>
        </authorList>
    </citation>
    <scope>NUCLEOTIDE SEQUENCE [LARGE SCALE GENOMIC DNA]</scope>
    <source>
        <strain evidence="1 2">Hm-17</strain>
    </source>
</reference>
<gene>
    <name evidence="1" type="ORF">V3I05_02540</name>
</gene>
<name>A0ABZ3F5Y3_9HELI</name>
<keyword evidence="2" id="KW-1185">Reference proteome</keyword>
<organism evidence="1 2">
    <name type="scientific">Helicobacter mastomyrinus</name>
    <dbReference type="NCBI Taxonomy" id="287948"/>
    <lineage>
        <taxon>Bacteria</taxon>
        <taxon>Pseudomonadati</taxon>
        <taxon>Campylobacterota</taxon>
        <taxon>Epsilonproteobacteria</taxon>
        <taxon>Campylobacterales</taxon>
        <taxon>Helicobacteraceae</taxon>
        <taxon>Helicobacter</taxon>
    </lineage>
</organism>